<keyword evidence="6 7" id="KW-0472">Membrane</keyword>
<dbReference type="PANTHER" id="PTHR30221:SF1">
    <property type="entry name" value="SMALL-CONDUCTANCE MECHANOSENSITIVE CHANNEL"/>
    <property type="match status" value="1"/>
</dbReference>
<evidence type="ECO:0000256" key="6">
    <source>
        <dbReference type="ARBA" id="ARBA00023136"/>
    </source>
</evidence>
<dbReference type="Pfam" id="PF00924">
    <property type="entry name" value="MS_channel_2nd"/>
    <property type="match status" value="1"/>
</dbReference>
<dbReference type="InterPro" id="IPR010920">
    <property type="entry name" value="LSM_dom_sf"/>
</dbReference>
<feature type="domain" description="Mechanosensitive ion channel MscS" evidence="8">
    <location>
        <begin position="179"/>
        <end position="245"/>
    </location>
</feature>
<accession>L0A5H7</accession>
<dbReference type="Gene3D" id="3.30.70.100">
    <property type="match status" value="1"/>
</dbReference>
<dbReference type="STRING" id="937777.Deipe_2991"/>
<evidence type="ECO:0000256" key="5">
    <source>
        <dbReference type="ARBA" id="ARBA00022989"/>
    </source>
</evidence>
<dbReference type="eggNOG" id="COG0668">
    <property type="taxonomic scope" value="Bacteria"/>
</dbReference>
<evidence type="ECO:0000256" key="7">
    <source>
        <dbReference type="SAM" id="Phobius"/>
    </source>
</evidence>
<evidence type="ECO:0000259" key="10">
    <source>
        <dbReference type="Pfam" id="PF21088"/>
    </source>
</evidence>
<feature type="domain" description="Mechanosensitive ion channel transmembrane helices 2/3" evidence="10">
    <location>
        <begin position="140"/>
        <end position="178"/>
    </location>
</feature>
<evidence type="ECO:0000313" key="11">
    <source>
        <dbReference type="EMBL" id="AFZ68442.1"/>
    </source>
</evidence>
<keyword evidence="3" id="KW-1003">Cell membrane</keyword>
<dbReference type="InterPro" id="IPR049278">
    <property type="entry name" value="MS_channel_C"/>
</dbReference>
<dbReference type="Pfam" id="PF21088">
    <property type="entry name" value="MS_channel_1st"/>
    <property type="match status" value="1"/>
</dbReference>
<evidence type="ECO:0000256" key="3">
    <source>
        <dbReference type="ARBA" id="ARBA00022475"/>
    </source>
</evidence>
<dbReference type="Gene3D" id="1.10.287.1260">
    <property type="match status" value="1"/>
</dbReference>
<dbReference type="InterPro" id="IPR006685">
    <property type="entry name" value="MscS_channel_2nd"/>
</dbReference>
<feature type="transmembrane region" description="Helical" evidence="7">
    <location>
        <begin position="93"/>
        <end position="114"/>
    </location>
</feature>
<sequence length="367" mass="40265">MPGLTVLAEQGRLAWALVQDIVPLWGARLLSTVVLALAFSLLYRLLRAGLRSLSKRVRAGPAWLHALDTALRLTCLTLFLITASSLYPLPSEISVTLLRVYLIILLLYFGWALLRSLLARASGHFALDASLALLTLNVARAVWIAVGLYLVFQQFGINLLPILGGLGIAGVALGFAAQDLLSNLISGITLLLDRPFTIGDWIRVGSWEGQVQRLTLRTTRLRTRDNEYISIPNSKVAGNDVVNLSAGGPLRVRSSLGVSYRADLDRGREVIMQVLQKEELVLSDPAPRVAVVELGESSVQLDLIYWIAQDSIARRPLIQQRVLEATKRTLDAAGIEIPFPQRVLHLENARVLQRSSPPDGEGEQPGR</sequence>
<dbReference type="HOGENOM" id="CLU_037945_0_3_0"/>
<dbReference type="SUPFAM" id="SSF50182">
    <property type="entry name" value="Sm-like ribonucleoproteins"/>
    <property type="match status" value="1"/>
</dbReference>
<dbReference type="PATRIC" id="fig|937777.3.peg.3007"/>
<evidence type="ECO:0000259" key="9">
    <source>
        <dbReference type="Pfam" id="PF21082"/>
    </source>
</evidence>
<dbReference type="AlphaFoldDB" id="L0A5H7"/>
<feature type="transmembrane region" description="Helical" evidence="7">
    <location>
        <begin position="25"/>
        <end position="46"/>
    </location>
</feature>
<dbReference type="InterPro" id="IPR049142">
    <property type="entry name" value="MS_channel_1st"/>
</dbReference>
<dbReference type="InterPro" id="IPR045275">
    <property type="entry name" value="MscS_archaea/bacteria_type"/>
</dbReference>
<organism evidence="11 12">
    <name type="scientific">Deinococcus peraridilitoris (strain DSM 19664 / LMG 22246 / CIP 109416 / KR-200)</name>
    <dbReference type="NCBI Taxonomy" id="937777"/>
    <lineage>
        <taxon>Bacteria</taxon>
        <taxon>Thermotogati</taxon>
        <taxon>Deinococcota</taxon>
        <taxon>Deinococci</taxon>
        <taxon>Deinococcales</taxon>
        <taxon>Deinococcaceae</taxon>
        <taxon>Deinococcus</taxon>
    </lineage>
</organism>
<dbReference type="EMBL" id="CP003382">
    <property type="protein sequence ID" value="AFZ68442.1"/>
    <property type="molecule type" value="Genomic_DNA"/>
</dbReference>
<dbReference type="Proteomes" id="UP000010467">
    <property type="component" value="Chromosome"/>
</dbReference>
<comment type="subcellular location">
    <subcellularLocation>
        <location evidence="1">Cell membrane</location>
        <topology evidence="1">Multi-pass membrane protein</topology>
    </subcellularLocation>
</comment>
<gene>
    <name evidence="11" type="ordered locus">Deipe_2991</name>
</gene>
<evidence type="ECO:0000259" key="8">
    <source>
        <dbReference type="Pfam" id="PF00924"/>
    </source>
</evidence>
<evidence type="ECO:0000313" key="12">
    <source>
        <dbReference type="Proteomes" id="UP000010467"/>
    </source>
</evidence>
<dbReference type="GO" id="GO:0008381">
    <property type="term" value="F:mechanosensitive monoatomic ion channel activity"/>
    <property type="evidence" value="ECO:0007669"/>
    <property type="project" value="InterPro"/>
</dbReference>
<proteinExistence type="inferred from homology"/>
<reference evidence="12" key="1">
    <citation type="submission" date="2012-03" db="EMBL/GenBank/DDBJ databases">
        <title>Complete sequence of chromosome of Deinococcus peraridilitoris DSM 19664.</title>
        <authorList>
            <person name="Lucas S."/>
            <person name="Copeland A."/>
            <person name="Lapidus A."/>
            <person name="Glavina del Rio T."/>
            <person name="Dalin E."/>
            <person name="Tice H."/>
            <person name="Bruce D."/>
            <person name="Goodwin L."/>
            <person name="Pitluck S."/>
            <person name="Peters L."/>
            <person name="Mikhailova N."/>
            <person name="Lu M."/>
            <person name="Kyrpides N."/>
            <person name="Mavromatis K."/>
            <person name="Ivanova N."/>
            <person name="Brettin T."/>
            <person name="Detter J.C."/>
            <person name="Han C."/>
            <person name="Larimer F."/>
            <person name="Land M."/>
            <person name="Hauser L."/>
            <person name="Markowitz V."/>
            <person name="Cheng J.-F."/>
            <person name="Hugenholtz P."/>
            <person name="Woyke T."/>
            <person name="Wu D."/>
            <person name="Pukall R."/>
            <person name="Steenblock K."/>
            <person name="Brambilla E."/>
            <person name="Klenk H.-P."/>
            <person name="Eisen J.A."/>
        </authorList>
    </citation>
    <scope>NUCLEOTIDE SEQUENCE [LARGE SCALE GENOMIC DNA]</scope>
    <source>
        <strain evidence="12">DSM 19664 / LMG 22246 / CIP 109416 / KR-200</strain>
    </source>
</reference>
<comment type="similarity">
    <text evidence="2">Belongs to the MscS (TC 1.A.23) family.</text>
</comment>
<dbReference type="GO" id="GO:0005886">
    <property type="term" value="C:plasma membrane"/>
    <property type="evidence" value="ECO:0007669"/>
    <property type="project" value="UniProtKB-SubCell"/>
</dbReference>
<dbReference type="KEGG" id="dpd:Deipe_2991"/>
<protein>
    <submittedName>
        <fullName evidence="11">Small-conductance mechanosensitive channel</fullName>
    </submittedName>
</protein>
<keyword evidence="4 7" id="KW-0812">Transmembrane</keyword>
<dbReference type="InterPro" id="IPR023408">
    <property type="entry name" value="MscS_beta-dom_sf"/>
</dbReference>
<keyword evidence="12" id="KW-1185">Reference proteome</keyword>
<dbReference type="Gene3D" id="2.30.30.60">
    <property type="match status" value="1"/>
</dbReference>
<dbReference type="Pfam" id="PF21082">
    <property type="entry name" value="MS_channel_3rd"/>
    <property type="match status" value="1"/>
</dbReference>
<feature type="transmembrane region" description="Helical" evidence="7">
    <location>
        <begin position="158"/>
        <end position="177"/>
    </location>
</feature>
<evidence type="ECO:0000256" key="1">
    <source>
        <dbReference type="ARBA" id="ARBA00004651"/>
    </source>
</evidence>
<evidence type="ECO:0000256" key="4">
    <source>
        <dbReference type="ARBA" id="ARBA00022692"/>
    </source>
</evidence>
<feature type="transmembrane region" description="Helical" evidence="7">
    <location>
        <begin position="126"/>
        <end position="152"/>
    </location>
</feature>
<evidence type="ECO:0000256" key="2">
    <source>
        <dbReference type="ARBA" id="ARBA00008017"/>
    </source>
</evidence>
<name>L0A5H7_DEIPD</name>
<dbReference type="SUPFAM" id="SSF82861">
    <property type="entry name" value="Mechanosensitive channel protein MscS (YggB), transmembrane region"/>
    <property type="match status" value="1"/>
</dbReference>
<feature type="domain" description="Mechanosensitive ion channel MscS C-terminal" evidence="9">
    <location>
        <begin position="255"/>
        <end position="337"/>
    </location>
</feature>
<dbReference type="InterPro" id="IPR011066">
    <property type="entry name" value="MscS_channel_C_sf"/>
</dbReference>
<keyword evidence="5 7" id="KW-1133">Transmembrane helix</keyword>
<dbReference type="PANTHER" id="PTHR30221">
    <property type="entry name" value="SMALL-CONDUCTANCE MECHANOSENSITIVE CHANNEL"/>
    <property type="match status" value="1"/>
</dbReference>
<dbReference type="InterPro" id="IPR011014">
    <property type="entry name" value="MscS_channel_TM-2"/>
</dbReference>
<dbReference type="SUPFAM" id="SSF82689">
    <property type="entry name" value="Mechanosensitive channel protein MscS (YggB), C-terminal domain"/>
    <property type="match status" value="1"/>
</dbReference>